<proteinExistence type="predicted"/>
<evidence type="ECO:0000256" key="3">
    <source>
        <dbReference type="SAM" id="MobiDB-lite"/>
    </source>
</evidence>
<feature type="compositionally biased region" description="Low complexity" evidence="3">
    <location>
        <begin position="408"/>
        <end position="418"/>
    </location>
</feature>
<dbReference type="GO" id="GO:0046872">
    <property type="term" value="F:metal ion binding"/>
    <property type="evidence" value="ECO:0007669"/>
    <property type="project" value="UniProtKB-KW"/>
</dbReference>
<reference evidence="5" key="2">
    <citation type="submission" date="2020-09" db="EMBL/GenBank/DDBJ databases">
        <authorList>
            <person name="Sun Q."/>
            <person name="Zhou Y."/>
        </authorList>
    </citation>
    <scope>NUCLEOTIDE SEQUENCE</scope>
    <source>
        <strain evidence="5">CGMCC 4.7430</strain>
    </source>
</reference>
<comment type="cofactor">
    <cofactor evidence="1">
        <name>a divalent metal cation</name>
        <dbReference type="ChEBI" id="CHEBI:60240"/>
    </cofactor>
</comment>
<feature type="compositionally biased region" description="Basic and acidic residues" evidence="3">
    <location>
        <begin position="423"/>
        <end position="434"/>
    </location>
</feature>
<gene>
    <name evidence="5" type="ORF">GCM10012278_24660</name>
</gene>
<dbReference type="AlphaFoldDB" id="A0A918A2S0"/>
<evidence type="ECO:0000313" key="6">
    <source>
        <dbReference type="Proteomes" id="UP000660745"/>
    </source>
</evidence>
<sequence>MIAHRATLDVSRALIHHVARSLRDERRRLGTPKGSRALTPFWQAVLILRWFRGEHDIPKLGRDHRVSRATAYRYIAEGIDVLAAQAPDLHEALDRAQADGLAYVILDGTLIPIDRCAEQSLSVKGEPIDTWYSGKAHQHAGNLQVLSAPGGLPLWIAEVEPGSVHNLTAARTHVLGALYAAAAAGLPTLADSGYDGAGIGVHTPIRQPGGNQILSPDNRTYNRLLRADASANAGSPCSKAAGAPSSTSPSAQAESATSPAQHSSSPISSMTTYRKFAEITSLYALLLGTSLFEVEDGRLSFVHRSIAEYLAAGGRTDARRGPGSRCHRAGASGRRRADGGTGAGRGRAYAAGGRAAGGVRPGSPASRVGVPLVRAAERGRICATGPGPARRAGQGSTRPRGAPDQSRGRGAAVRAPGRGHVGGRPDRRLSPRAG</sequence>
<keyword evidence="6" id="KW-1185">Reference proteome</keyword>
<keyword evidence="2" id="KW-0479">Metal-binding</keyword>
<dbReference type="EMBL" id="BMNK01000003">
    <property type="protein sequence ID" value="GGP05376.1"/>
    <property type="molecule type" value="Genomic_DNA"/>
</dbReference>
<accession>A0A918A2S0</accession>
<name>A0A918A2S0_9ACTN</name>
<protein>
    <recommendedName>
        <fullName evidence="4">DDE Tnp4 domain-containing protein</fullName>
    </recommendedName>
</protein>
<feature type="domain" description="DDE Tnp4" evidence="4">
    <location>
        <begin position="106"/>
        <end position="226"/>
    </location>
</feature>
<dbReference type="Proteomes" id="UP000660745">
    <property type="component" value="Unassembled WGS sequence"/>
</dbReference>
<feature type="compositionally biased region" description="Low complexity" evidence="3">
    <location>
        <begin position="238"/>
        <end position="269"/>
    </location>
</feature>
<evidence type="ECO:0000259" key="4">
    <source>
        <dbReference type="Pfam" id="PF13359"/>
    </source>
</evidence>
<comment type="caution">
    <text evidence="5">The sequence shown here is derived from an EMBL/GenBank/DDBJ whole genome shotgun (WGS) entry which is preliminary data.</text>
</comment>
<feature type="region of interest" description="Disordered" evidence="3">
    <location>
        <begin position="379"/>
        <end position="434"/>
    </location>
</feature>
<evidence type="ECO:0000256" key="1">
    <source>
        <dbReference type="ARBA" id="ARBA00001968"/>
    </source>
</evidence>
<evidence type="ECO:0000313" key="5">
    <source>
        <dbReference type="EMBL" id="GGP05376.1"/>
    </source>
</evidence>
<organism evidence="5 6">
    <name type="scientific">Nonomuraea glycinis</name>
    <dbReference type="NCBI Taxonomy" id="2047744"/>
    <lineage>
        <taxon>Bacteria</taxon>
        <taxon>Bacillati</taxon>
        <taxon>Actinomycetota</taxon>
        <taxon>Actinomycetes</taxon>
        <taxon>Streptosporangiales</taxon>
        <taxon>Streptosporangiaceae</taxon>
        <taxon>Nonomuraea</taxon>
    </lineage>
</organism>
<feature type="region of interest" description="Disordered" evidence="3">
    <location>
        <begin position="232"/>
        <end position="269"/>
    </location>
</feature>
<feature type="region of interest" description="Disordered" evidence="3">
    <location>
        <begin position="315"/>
        <end position="367"/>
    </location>
</feature>
<evidence type="ECO:0000256" key="2">
    <source>
        <dbReference type="ARBA" id="ARBA00022723"/>
    </source>
</evidence>
<reference evidence="5" key="1">
    <citation type="journal article" date="2014" name="Int. J. Syst. Evol. Microbiol.">
        <title>Complete genome sequence of Corynebacterium casei LMG S-19264T (=DSM 44701T), isolated from a smear-ripened cheese.</title>
        <authorList>
            <consortium name="US DOE Joint Genome Institute (JGI-PGF)"/>
            <person name="Walter F."/>
            <person name="Albersmeier A."/>
            <person name="Kalinowski J."/>
            <person name="Ruckert C."/>
        </authorList>
    </citation>
    <scope>NUCLEOTIDE SEQUENCE</scope>
    <source>
        <strain evidence="5">CGMCC 4.7430</strain>
    </source>
</reference>
<dbReference type="InterPro" id="IPR027806">
    <property type="entry name" value="HARBI1_dom"/>
</dbReference>
<dbReference type="Pfam" id="PF13359">
    <property type="entry name" value="DDE_Tnp_4"/>
    <property type="match status" value="1"/>
</dbReference>